<accession>A0A1V5MKJ1</accession>
<evidence type="ECO:0000313" key="3">
    <source>
        <dbReference type="Proteomes" id="UP000485484"/>
    </source>
</evidence>
<keyword evidence="1" id="KW-0472">Membrane</keyword>
<protein>
    <submittedName>
        <fullName evidence="2">Uncharacterized protein</fullName>
    </submittedName>
</protein>
<proteinExistence type="predicted"/>
<feature type="transmembrane region" description="Helical" evidence="1">
    <location>
        <begin position="488"/>
        <end position="506"/>
    </location>
</feature>
<feature type="transmembrane region" description="Helical" evidence="1">
    <location>
        <begin position="512"/>
        <end position="530"/>
    </location>
</feature>
<feature type="transmembrane region" description="Helical" evidence="1">
    <location>
        <begin position="594"/>
        <end position="615"/>
    </location>
</feature>
<feature type="transmembrane region" description="Helical" evidence="1">
    <location>
        <begin position="569"/>
        <end position="588"/>
    </location>
</feature>
<dbReference type="AlphaFoldDB" id="A0A1V5MKJ1"/>
<feature type="transmembrane region" description="Helical" evidence="1">
    <location>
        <begin position="241"/>
        <end position="264"/>
    </location>
</feature>
<keyword evidence="1" id="KW-1133">Transmembrane helix</keyword>
<comment type="caution">
    <text evidence="2">The sequence shown here is derived from an EMBL/GenBank/DDBJ whole genome shotgun (WGS) entry which is preliminary data.</text>
</comment>
<evidence type="ECO:0000313" key="2">
    <source>
        <dbReference type="EMBL" id="OPZ93440.1"/>
    </source>
</evidence>
<dbReference type="EMBL" id="MWAK01000024">
    <property type="protein sequence ID" value="OPZ93440.1"/>
    <property type="molecule type" value="Genomic_DNA"/>
</dbReference>
<keyword evidence="1" id="KW-0812">Transmembrane</keyword>
<name>A0A1V5MKJ1_UNCT6</name>
<reference evidence="2 3" key="1">
    <citation type="submission" date="2017-02" db="EMBL/GenBank/DDBJ databases">
        <title>Delving into the versatile metabolic prowess of the omnipresent phylum Bacteroidetes.</title>
        <authorList>
            <person name="Nobu M.K."/>
            <person name="Mei R."/>
            <person name="Narihiro T."/>
            <person name="Kuroda K."/>
            <person name="Liu W.-T."/>
        </authorList>
    </citation>
    <scope>NUCLEOTIDE SEQUENCE [LARGE SCALE GENOMIC DNA]</scope>
    <source>
        <strain evidence="2">ADurb.Bin417</strain>
    </source>
</reference>
<gene>
    <name evidence="2" type="ORF">BWY73_00320</name>
</gene>
<organism evidence="2 3">
    <name type="scientific">candidate division TA06 bacterium ADurb.Bin417</name>
    <dbReference type="NCBI Taxonomy" id="1852828"/>
    <lineage>
        <taxon>Bacteria</taxon>
        <taxon>Bacteria division TA06</taxon>
    </lineage>
</organism>
<sequence length="629" mass="73282">MRHPEKEAALQSVRRVAEFLKSEAAPIEPVLYRGFFTGHRYLFYDQERRRYHAWFDRRRRGWCVRVTPPAGDFFTLPRSGLHFLVTSRSFFIYANFNLAVEYLENFFRRRDYPVDSVSWKETVSLPWWQVSQGSLVSGGAAGNFSINFSRGQFTARFHDENGRPYFCSPRHQYLFIFKPRLRIRDGRVRIEQLLKSYAETEIKTTSPNPLALLKQAIYGFKSANLRAFYSEEGLIPEVRHVIIFVVYWHFALALINASVFVRVAERLKGQTWYTLAAGALVFFRMPAEIINMRRALRLTRNLPGSRLQKIMDSEEFRSIIENRKIRSWRNFERIYTDLFRATEYLAEALERYRLAKPKIYRLVSAGRQAEVPDLLGSELGIGREDLDLLVPLAGRLEALERTEIVRIFTGHLERLRSAGLLRESEWPGLVDFVNRTFPEQLEWDTVVGAYKSLNDRIKRAERNPSRPELSVMIENSKLASIPFRRAELLLMVSFYMIGYGATYLPYMPTLVFPLYYLVYGVLTQLIYSGLERMGTPVSLQYLYKELENDPAVPSASDVWNEYASQQLRLFAVFSSLGLIIGIGGRLLADRTHNISWFAVEALGMGTYLLALWEWFRYWNGLVRRCKVAH</sequence>
<dbReference type="Proteomes" id="UP000485484">
    <property type="component" value="Unassembled WGS sequence"/>
</dbReference>
<evidence type="ECO:0000256" key="1">
    <source>
        <dbReference type="SAM" id="Phobius"/>
    </source>
</evidence>